<dbReference type="EMBL" id="JARZHI010000007">
    <property type="protein sequence ID" value="MDI1430150.1"/>
    <property type="molecule type" value="Genomic_DNA"/>
</dbReference>
<dbReference type="RefSeq" id="WP_284720376.1">
    <property type="nucleotide sequence ID" value="NZ_JARZHI010000007.1"/>
</dbReference>
<dbReference type="Proteomes" id="UP001160301">
    <property type="component" value="Unassembled WGS sequence"/>
</dbReference>
<gene>
    <name evidence="1" type="ORF">QHF89_11610</name>
</gene>
<organism evidence="1 2">
    <name type="scientific">Polyangium sorediatum</name>
    <dbReference type="NCBI Taxonomy" id="889274"/>
    <lineage>
        <taxon>Bacteria</taxon>
        <taxon>Pseudomonadati</taxon>
        <taxon>Myxococcota</taxon>
        <taxon>Polyangia</taxon>
        <taxon>Polyangiales</taxon>
        <taxon>Polyangiaceae</taxon>
        <taxon>Polyangium</taxon>
    </lineage>
</organism>
<name>A0ABT6NP93_9BACT</name>
<comment type="caution">
    <text evidence="1">The sequence shown here is derived from an EMBL/GenBank/DDBJ whole genome shotgun (WGS) entry which is preliminary data.</text>
</comment>
<reference evidence="1 2" key="1">
    <citation type="submission" date="2023-04" db="EMBL/GenBank/DDBJ databases">
        <title>The genome sequence of Polyangium sorediatum DSM14670.</title>
        <authorList>
            <person name="Zhang X."/>
        </authorList>
    </citation>
    <scope>NUCLEOTIDE SEQUENCE [LARGE SCALE GENOMIC DNA]</scope>
    <source>
        <strain evidence="1 2">DSM 14670</strain>
    </source>
</reference>
<protein>
    <submittedName>
        <fullName evidence="1">Uncharacterized protein</fullName>
    </submittedName>
</protein>
<accession>A0ABT6NP93</accession>
<proteinExistence type="predicted"/>
<sequence length="46" mass="5014">MKSVHRWMLSKGARAVIVVMAQETATIDEANMVAFLIAAILLAQIT</sequence>
<evidence type="ECO:0000313" key="1">
    <source>
        <dbReference type="EMBL" id="MDI1430150.1"/>
    </source>
</evidence>
<evidence type="ECO:0000313" key="2">
    <source>
        <dbReference type="Proteomes" id="UP001160301"/>
    </source>
</evidence>
<keyword evidence="2" id="KW-1185">Reference proteome</keyword>